<proteinExistence type="predicted"/>
<dbReference type="RefSeq" id="WP_194182756.1">
    <property type="nucleotide sequence ID" value="NZ_JADGIK010000004.1"/>
</dbReference>
<keyword evidence="2" id="KW-1185">Reference proteome</keyword>
<comment type="caution">
    <text evidence="1">The sequence shown here is derived from an EMBL/GenBank/DDBJ whole genome shotgun (WGS) entry which is preliminary data.</text>
</comment>
<name>A0A8J7FT27_9FLAO</name>
<dbReference type="Pfam" id="PF18939">
    <property type="entry name" value="DUF5686"/>
    <property type="match status" value="1"/>
</dbReference>
<evidence type="ECO:0000313" key="2">
    <source>
        <dbReference type="Proteomes" id="UP000608754"/>
    </source>
</evidence>
<gene>
    <name evidence="1" type="ORF">IM532_07080</name>
</gene>
<sequence>MRKLYSFLLIFLSFYLSAQYKVRVYDSRDEFRITNAKLSDEKYNIIGYTNEVGEIDINDSILIFNIESDGFSPQLIKKSNQKLVEVFLEPTTISLSAVEFFSNDSIARNYVRKVIKQQSKNSLKKSDSYFFQTYTKFWSTIEEDSLKLILNPKDKKDSSINNWRKFLNESHIFLSERAMDHKYSKRFGTKNIIKSSRISGLKTPIYELDAMQPILVNLDQSKFDFFFRGIENPISNEGLSYYRYKIIEEFNYNDRATTIIGFTPIQKLNKRQLRGEFWIDEKSKALVKIIAENTDDQFYADFDAEWKLIGNSWFPHYQMYRMESGYLNMDGIKFEQDEVKDDDSKRLWIFHQIQFKNIQTPVHYKKNEFLGYNTEASFENNTQEKAELVLSQYREELSQKDTKTYLAMDSISQKYNLEDKLKLMRIIQKGGKLDIGKVDLDLTKLISFNNYEGLRIGAAFNTNEKWSSNYSLNAYTAYGFQDRAVKFGFGGDYFVNKSYSGRIFGNYAQDVSASGHLPQLLQSNITKFINGSIKNLYNDQFYSFKRVSAGYEQDIFRNVTFNVSGNYEKQHNEFQYLYENKDSWFDLYHTQFALRWAPKDQYLRTPYGKVTVKQGKSVFYVLANKYWKIDNSPFDAFRFNVSYLDVYETKLGKTSFNASAGAVFGEMTLMNLFEGMGNAKSKPVFKNFGVATSNNFETMLPGEFYADRYASFQIKHIFAGVKVGNRVILPQFIYRGLLGNMNHKQNHELFQFKTPTHYYHETGLEVNNILLKNFGVGIYYRLGAYTLPRFEDNLHIKLTFNLNLL</sequence>
<accession>A0A8J7FT27</accession>
<organism evidence="1 2">
    <name type="scientific">Faecalibacter rhinopitheci</name>
    <dbReference type="NCBI Taxonomy" id="2779678"/>
    <lineage>
        <taxon>Bacteria</taxon>
        <taxon>Pseudomonadati</taxon>
        <taxon>Bacteroidota</taxon>
        <taxon>Flavobacteriia</taxon>
        <taxon>Flavobacteriales</taxon>
        <taxon>Weeksellaceae</taxon>
        <taxon>Faecalibacter</taxon>
    </lineage>
</organism>
<dbReference type="AlphaFoldDB" id="A0A8J7FT27"/>
<protein>
    <recommendedName>
        <fullName evidence="3">Carboxypeptidase-like regulatory domain-containing protein</fullName>
    </recommendedName>
</protein>
<dbReference type="EMBL" id="JADGIK010000004">
    <property type="protein sequence ID" value="MBF0597207.1"/>
    <property type="molecule type" value="Genomic_DNA"/>
</dbReference>
<evidence type="ECO:0008006" key="3">
    <source>
        <dbReference type="Google" id="ProtNLM"/>
    </source>
</evidence>
<dbReference type="InterPro" id="IPR043741">
    <property type="entry name" value="DUF5686"/>
</dbReference>
<evidence type="ECO:0000313" key="1">
    <source>
        <dbReference type="EMBL" id="MBF0597207.1"/>
    </source>
</evidence>
<dbReference type="Proteomes" id="UP000608754">
    <property type="component" value="Unassembled WGS sequence"/>
</dbReference>
<reference evidence="1" key="1">
    <citation type="submission" date="2020-10" db="EMBL/GenBank/DDBJ databases">
        <authorList>
            <person name="Lu T."/>
            <person name="Wang Q."/>
            <person name="Han X."/>
        </authorList>
    </citation>
    <scope>NUCLEOTIDE SEQUENCE</scope>
    <source>
        <strain evidence="1">WQ 117</strain>
    </source>
</reference>